<reference evidence="3 4" key="1">
    <citation type="submission" date="2022-03" db="EMBL/GenBank/DDBJ databases">
        <authorList>
            <person name="Nunn A."/>
            <person name="Chopra R."/>
            <person name="Nunn A."/>
            <person name="Contreras Garrido A."/>
        </authorList>
    </citation>
    <scope>NUCLEOTIDE SEQUENCE [LARGE SCALE GENOMIC DNA]</scope>
</reference>
<dbReference type="AlphaFoldDB" id="A0AAU9RS95"/>
<gene>
    <name evidence="3" type="ORF">TAV2_LOCUS6937</name>
</gene>
<dbReference type="EMBL" id="OU466858">
    <property type="protein sequence ID" value="CAH2047992.1"/>
    <property type="molecule type" value="Genomic_DNA"/>
</dbReference>
<feature type="region of interest" description="Disordered" evidence="1">
    <location>
        <begin position="68"/>
        <end position="89"/>
    </location>
</feature>
<dbReference type="Proteomes" id="UP000836841">
    <property type="component" value="Chromosome 2"/>
</dbReference>
<keyword evidence="4" id="KW-1185">Reference proteome</keyword>
<feature type="chain" id="PRO_5043459998" evidence="2">
    <location>
        <begin position="19"/>
        <end position="147"/>
    </location>
</feature>
<protein>
    <submittedName>
        <fullName evidence="3">Uncharacterized protein</fullName>
    </submittedName>
</protein>
<feature type="region of interest" description="Disordered" evidence="1">
    <location>
        <begin position="128"/>
        <end position="147"/>
    </location>
</feature>
<evidence type="ECO:0000256" key="2">
    <source>
        <dbReference type="SAM" id="SignalP"/>
    </source>
</evidence>
<keyword evidence="2" id="KW-0732">Signal</keyword>
<evidence type="ECO:0000313" key="4">
    <source>
        <dbReference type="Proteomes" id="UP000836841"/>
    </source>
</evidence>
<proteinExistence type="predicted"/>
<evidence type="ECO:0000313" key="3">
    <source>
        <dbReference type="EMBL" id="CAH2047992.1"/>
    </source>
</evidence>
<organism evidence="3 4">
    <name type="scientific">Thlaspi arvense</name>
    <name type="common">Field penny-cress</name>
    <dbReference type="NCBI Taxonomy" id="13288"/>
    <lineage>
        <taxon>Eukaryota</taxon>
        <taxon>Viridiplantae</taxon>
        <taxon>Streptophyta</taxon>
        <taxon>Embryophyta</taxon>
        <taxon>Tracheophyta</taxon>
        <taxon>Spermatophyta</taxon>
        <taxon>Magnoliopsida</taxon>
        <taxon>eudicotyledons</taxon>
        <taxon>Gunneridae</taxon>
        <taxon>Pentapetalae</taxon>
        <taxon>rosids</taxon>
        <taxon>malvids</taxon>
        <taxon>Brassicales</taxon>
        <taxon>Brassicaceae</taxon>
        <taxon>Thlaspideae</taxon>
        <taxon>Thlaspi</taxon>
    </lineage>
</organism>
<sequence length="147" mass="14209">MNATKFVVLLIFVGAVCAINVGTRMLEEAVPQEAKLGISVPKTATTITNGLGAELARVVVSGSATHYSTSTARAAEGPGRSDADGTGSTYSDTYGYVIAEGPKRANAYINNGASGNTGAAAAVGPGGATGTGIGNGGAGTNAGGSAN</sequence>
<evidence type="ECO:0000256" key="1">
    <source>
        <dbReference type="SAM" id="MobiDB-lite"/>
    </source>
</evidence>
<accession>A0AAU9RS95</accession>
<feature type="signal peptide" evidence="2">
    <location>
        <begin position="1"/>
        <end position="18"/>
    </location>
</feature>
<name>A0AAU9RS95_THLAR</name>